<dbReference type="eggNOG" id="ENOG502SPJ6">
    <property type="taxonomic scope" value="Eukaryota"/>
</dbReference>
<accession>S7PS46</accession>
<organism evidence="1 2">
    <name type="scientific">Gloeophyllum trabeum (strain ATCC 11539 / FP-39264 / Madison 617)</name>
    <name type="common">Brown rot fungus</name>
    <dbReference type="NCBI Taxonomy" id="670483"/>
    <lineage>
        <taxon>Eukaryota</taxon>
        <taxon>Fungi</taxon>
        <taxon>Dikarya</taxon>
        <taxon>Basidiomycota</taxon>
        <taxon>Agaricomycotina</taxon>
        <taxon>Agaricomycetes</taxon>
        <taxon>Gloeophyllales</taxon>
        <taxon>Gloeophyllaceae</taxon>
        <taxon>Gloeophyllum</taxon>
    </lineage>
</organism>
<dbReference type="HOGENOM" id="CLU_027521_0_0_1"/>
<dbReference type="OrthoDB" id="2786563at2759"/>
<gene>
    <name evidence="1" type="ORF">GLOTRDRAFT_141424</name>
</gene>
<reference evidence="1 2" key="1">
    <citation type="journal article" date="2012" name="Science">
        <title>The Paleozoic origin of enzymatic lignin decomposition reconstructed from 31 fungal genomes.</title>
        <authorList>
            <person name="Floudas D."/>
            <person name="Binder M."/>
            <person name="Riley R."/>
            <person name="Barry K."/>
            <person name="Blanchette R.A."/>
            <person name="Henrissat B."/>
            <person name="Martinez A.T."/>
            <person name="Otillar R."/>
            <person name="Spatafora J.W."/>
            <person name="Yadav J.S."/>
            <person name="Aerts A."/>
            <person name="Benoit I."/>
            <person name="Boyd A."/>
            <person name="Carlson A."/>
            <person name="Copeland A."/>
            <person name="Coutinho P.M."/>
            <person name="de Vries R.P."/>
            <person name="Ferreira P."/>
            <person name="Findley K."/>
            <person name="Foster B."/>
            <person name="Gaskell J."/>
            <person name="Glotzer D."/>
            <person name="Gorecki P."/>
            <person name="Heitman J."/>
            <person name="Hesse C."/>
            <person name="Hori C."/>
            <person name="Igarashi K."/>
            <person name="Jurgens J.A."/>
            <person name="Kallen N."/>
            <person name="Kersten P."/>
            <person name="Kohler A."/>
            <person name="Kuees U."/>
            <person name="Kumar T.K.A."/>
            <person name="Kuo A."/>
            <person name="LaButti K."/>
            <person name="Larrondo L.F."/>
            <person name="Lindquist E."/>
            <person name="Ling A."/>
            <person name="Lombard V."/>
            <person name="Lucas S."/>
            <person name="Lundell T."/>
            <person name="Martin R."/>
            <person name="McLaughlin D.J."/>
            <person name="Morgenstern I."/>
            <person name="Morin E."/>
            <person name="Murat C."/>
            <person name="Nagy L.G."/>
            <person name="Nolan M."/>
            <person name="Ohm R.A."/>
            <person name="Patyshakuliyeva A."/>
            <person name="Rokas A."/>
            <person name="Ruiz-Duenas F.J."/>
            <person name="Sabat G."/>
            <person name="Salamov A."/>
            <person name="Samejima M."/>
            <person name="Schmutz J."/>
            <person name="Slot J.C."/>
            <person name="St John F."/>
            <person name="Stenlid J."/>
            <person name="Sun H."/>
            <person name="Sun S."/>
            <person name="Syed K."/>
            <person name="Tsang A."/>
            <person name="Wiebenga A."/>
            <person name="Young D."/>
            <person name="Pisabarro A."/>
            <person name="Eastwood D.C."/>
            <person name="Martin F."/>
            <person name="Cullen D."/>
            <person name="Grigoriev I.V."/>
            <person name="Hibbett D.S."/>
        </authorList>
    </citation>
    <scope>NUCLEOTIDE SEQUENCE [LARGE SCALE GENOMIC DNA]</scope>
    <source>
        <strain evidence="1 2">ATCC 11539</strain>
    </source>
</reference>
<dbReference type="AlphaFoldDB" id="S7PS46"/>
<dbReference type="InterPro" id="IPR032675">
    <property type="entry name" value="LRR_dom_sf"/>
</dbReference>
<evidence type="ECO:0000313" key="1">
    <source>
        <dbReference type="EMBL" id="EPQ50626.1"/>
    </source>
</evidence>
<dbReference type="Gene3D" id="3.80.10.10">
    <property type="entry name" value="Ribonuclease Inhibitor"/>
    <property type="match status" value="2"/>
</dbReference>
<dbReference type="OMA" id="HLATHNI"/>
<sequence>MPLLPDEIVHEILKPVLGVPDEVFCDTGPSAFEFRAQISTSAFLLVCKQWLRVATPLLFEVVILRSSGQAKALARVLRANKQFGQFIRMLRVEGGFGMAMQTIISAAPKVRDLYLTFSQSSSDNVQGLCNALPSINPCRLFIHESVESLQGGKHVLDNAKTRDLTDAVCRCIRMNWTNLRVCQIPYVEHAPWATTQRASSLSVALKHSPNLESLVLSRLPTYAHNLTSDALEGFASNPGLKAVRLLASYEEAGREGFVRQLNRMPRVAKLIVYEELPSQEDQRESDVKDKSSIAYSYVCLSSSSQAVRAKVWSRILEFVMDVNDGECHIERVLRKDEGIKINGGRLQFLLVCKELYELALPFLYRFCVVANFTGLRSLSDKLVAQPALGSNIRFLMLNQGITGDLAIFGSEEVEDYGQLRDHVNVFLKRIFSKTPHLQQVLTYHFSFFDSERFRIDWSVWDTICSVAGASVKTMHGFRIEDRIEDDSEDQGGKSLSIFNGLTVIRSLEWSSRTAFRRDDDVSPTSLSSLEMLTLHKYDDSFLSELSRMSLPSLQTAVIDQISFVKTSESLLPFLTKHGLKLRRLELLSVFLKLPSLFNLCPNLTEFTLETDSLRGIFLVDDILAHIHSGECSQLKKIIIRDPNAGNWPYDTLVATGTGAPHVMKTWSPFFDGLDLSELPALEAIQITLNLWPTNQRAYAKNPWIKWDAELKRRWNVGLLDEAGKGWTPRLK</sequence>
<dbReference type="KEGG" id="gtr:GLOTRDRAFT_141424"/>
<evidence type="ECO:0000313" key="2">
    <source>
        <dbReference type="Proteomes" id="UP000030669"/>
    </source>
</evidence>
<dbReference type="EMBL" id="KB469314">
    <property type="protein sequence ID" value="EPQ50626.1"/>
    <property type="molecule type" value="Genomic_DNA"/>
</dbReference>
<keyword evidence="2" id="KW-1185">Reference proteome</keyword>
<dbReference type="GeneID" id="19304768"/>
<dbReference type="RefSeq" id="XP_007870898.1">
    <property type="nucleotide sequence ID" value="XM_007872707.1"/>
</dbReference>
<protein>
    <submittedName>
        <fullName evidence="1">Uncharacterized protein</fullName>
    </submittedName>
</protein>
<proteinExistence type="predicted"/>
<dbReference type="Proteomes" id="UP000030669">
    <property type="component" value="Unassembled WGS sequence"/>
</dbReference>
<name>S7PS46_GLOTA</name>